<reference evidence="2" key="1">
    <citation type="submission" date="2021-02" db="EMBL/GenBank/DDBJ databases">
        <authorList>
            <person name="Dougan E. K."/>
            <person name="Rhodes N."/>
            <person name="Thang M."/>
            <person name="Chan C."/>
        </authorList>
    </citation>
    <scope>NUCLEOTIDE SEQUENCE</scope>
</reference>
<name>A0A812KTM9_9DINO</name>
<sequence>QASPASKTTSSPTGAARLPPWSTTRRVARTLVLPSAMSRIPATSSSRELWATRTSVWWALAVGIQATITFTAASPASTLPLAGTPQRSASSQGTTCTESGRTSTTTCCHCWTLAAPTSGPRRTDDAEQTESRRRRCRQQQAQRHTDTLTQSVTASAGDFDDED</sequence>
<feature type="region of interest" description="Disordered" evidence="1">
    <location>
        <begin position="80"/>
        <end position="163"/>
    </location>
</feature>
<feature type="compositionally biased region" description="Low complexity" evidence="1">
    <location>
        <begin position="93"/>
        <end position="106"/>
    </location>
</feature>
<dbReference type="Proteomes" id="UP000601435">
    <property type="component" value="Unassembled WGS sequence"/>
</dbReference>
<dbReference type="AlphaFoldDB" id="A0A812KTM9"/>
<feature type="compositionally biased region" description="Low complexity" evidence="1">
    <location>
        <begin position="1"/>
        <end position="16"/>
    </location>
</feature>
<evidence type="ECO:0000256" key="1">
    <source>
        <dbReference type="SAM" id="MobiDB-lite"/>
    </source>
</evidence>
<accession>A0A812KTM9</accession>
<evidence type="ECO:0000313" key="2">
    <source>
        <dbReference type="EMBL" id="CAE7229985.1"/>
    </source>
</evidence>
<dbReference type="EMBL" id="CAJNJA010007861">
    <property type="protein sequence ID" value="CAE7229985.1"/>
    <property type="molecule type" value="Genomic_DNA"/>
</dbReference>
<protein>
    <submittedName>
        <fullName evidence="2">Uncharacterized protein</fullName>
    </submittedName>
</protein>
<feature type="non-terminal residue" evidence="2">
    <location>
        <position position="163"/>
    </location>
</feature>
<gene>
    <name evidence="2" type="ORF">SNEC2469_LOCUS3495</name>
</gene>
<organism evidence="2 3">
    <name type="scientific">Symbiodinium necroappetens</name>
    <dbReference type="NCBI Taxonomy" id="1628268"/>
    <lineage>
        <taxon>Eukaryota</taxon>
        <taxon>Sar</taxon>
        <taxon>Alveolata</taxon>
        <taxon>Dinophyceae</taxon>
        <taxon>Suessiales</taxon>
        <taxon>Symbiodiniaceae</taxon>
        <taxon>Symbiodinium</taxon>
    </lineage>
</organism>
<evidence type="ECO:0000313" key="3">
    <source>
        <dbReference type="Proteomes" id="UP000601435"/>
    </source>
</evidence>
<feature type="compositionally biased region" description="Basic and acidic residues" evidence="1">
    <location>
        <begin position="121"/>
        <end position="131"/>
    </location>
</feature>
<proteinExistence type="predicted"/>
<keyword evidence="3" id="KW-1185">Reference proteome</keyword>
<feature type="region of interest" description="Disordered" evidence="1">
    <location>
        <begin position="1"/>
        <end position="21"/>
    </location>
</feature>
<comment type="caution">
    <text evidence="2">The sequence shown here is derived from an EMBL/GenBank/DDBJ whole genome shotgun (WGS) entry which is preliminary data.</text>
</comment>
<dbReference type="OrthoDB" id="10441368at2759"/>